<feature type="compositionally biased region" description="Basic and acidic residues" evidence="4">
    <location>
        <begin position="261"/>
        <end position="274"/>
    </location>
</feature>
<dbReference type="PANTHER" id="PTHR12663:SF0">
    <property type="entry name" value="PRECOCIOUS DISSOCIATION OF SISTERS 5, ISOFORM A"/>
    <property type="match status" value="1"/>
</dbReference>
<evidence type="ECO:0000256" key="2">
    <source>
        <dbReference type="ARBA" id="ARBA00023242"/>
    </source>
</evidence>
<keyword evidence="3" id="KW-0175">Coiled coil</keyword>
<evidence type="ECO:0000259" key="5">
    <source>
        <dbReference type="SMART" id="SM00333"/>
    </source>
</evidence>
<feature type="domain" description="Tudor" evidence="5">
    <location>
        <begin position="76"/>
        <end position="134"/>
    </location>
</feature>
<dbReference type="GO" id="GO:0007064">
    <property type="term" value="P:mitotic sister chromatid cohesion"/>
    <property type="evidence" value="ECO:0007669"/>
    <property type="project" value="InterPro"/>
</dbReference>
<dbReference type="GO" id="GO:0005634">
    <property type="term" value="C:nucleus"/>
    <property type="evidence" value="ECO:0007669"/>
    <property type="project" value="UniProtKB-SubCell"/>
</dbReference>
<feature type="domain" description="Tudor" evidence="5">
    <location>
        <begin position="425"/>
        <end position="483"/>
    </location>
</feature>
<dbReference type="InterPro" id="IPR002999">
    <property type="entry name" value="Tudor"/>
</dbReference>
<dbReference type="GO" id="GO:0000785">
    <property type="term" value="C:chromatin"/>
    <property type="evidence" value="ECO:0007669"/>
    <property type="project" value="TreeGrafter"/>
</dbReference>
<dbReference type="EMBL" id="HBHZ01002616">
    <property type="protein sequence ID" value="CAE0188967.1"/>
    <property type="molecule type" value="Transcribed_RNA"/>
</dbReference>
<keyword evidence="2" id="KW-0539">Nucleus</keyword>
<protein>
    <recommendedName>
        <fullName evidence="5">Tudor domain-containing protein</fullName>
    </recommendedName>
</protein>
<dbReference type="InterPro" id="IPR039776">
    <property type="entry name" value="Pds5"/>
</dbReference>
<dbReference type="Gene3D" id="2.30.30.140">
    <property type="match status" value="3"/>
</dbReference>
<evidence type="ECO:0000256" key="3">
    <source>
        <dbReference type="SAM" id="Coils"/>
    </source>
</evidence>
<feature type="region of interest" description="Disordered" evidence="4">
    <location>
        <begin position="645"/>
        <end position="678"/>
    </location>
</feature>
<evidence type="ECO:0000256" key="1">
    <source>
        <dbReference type="ARBA" id="ARBA00004123"/>
    </source>
</evidence>
<accession>A0A7S3FQH5</accession>
<feature type="domain" description="Tudor" evidence="5">
    <location>
        <begin position="150"/>
        <end position="208"/>
    </location>
</feature>
<feature type="region of interest" description="Disordered" evidence="4">
    <location>
        <begin position="205"/>
        <end position="357"/>
    </location>
</feature>
<dbReference type="GO" id="GO:0006281">
    <property type="term" value="P:DNA repair"/>
    <property type="evidence" value="ECO:0007669"/>
    <property type="project" value="TreeGrafter"/>
</dbReference>
<organism evidence="6">
    <name type="scientific">Chloropicon roscoffensis</name>
    <dbReference type="NCBI Taxonomy" id="1461544"/>
    <lineage>
        <taxon>Eukaryota</taxon>
        <taxon>Viridiplantae</taxon>
        <taxon>Chlorophyta</taxon>
        <taxon>Chloropicophyceae</taxon>
        <taxon>Chloropicales</taxon>
        <taxon>Chloropicaceae</taxon>
        <taxon>Chloropicon</taxon>
    </lineage>
</organism>
<feature type="coiled-coil region" evidence="3">
    <location>
        <begin position="757"/>
        <end position="785"/>
    </location>
</feature>
<feature type="region of interest" description="Disordered" evidence="4">
    <location>
        <begin position="483"/>
        <end position="517"/>
    </location>
</feature>
<feature type="compositionally biased region" description="Polar residues" evidence="4">
    <location>
        <begin position="281"/>
        <end position="304"/>
    </location>
</feature>
<name>A0A7S3FQH5_9CHLO</name>
<feature type="compositionally biased region" description="Pro residues" evidence="4">
    <location>
        <begin position="487"/>
        <end position="496"/>
    </location>
</feature>
<reference evidence="6" key="1">
    <citation type="submission" date="2021-01" db="EMBL/GenBank/DDBJ databases">
        <authorList>
            <person name="Corre E."/>
            <person name="Pelletier E."/>
            <person name="Niang G."/>
            <person name="Scheremetjew M."/>
            <person name="Finn R."/>
            <person name="Kale V."/>
            <person name="Holt S."/>
            <person name="Cochrane G."/>
            <person name="Meng A."/>
            <person name="Brown T."/>
            <person name="Cohen L."/>
        </authorList>
    </citation>
    <scope>NUCLEOTIDE SEQUENCE</scope>
    <source>
        <strain evidence="6">RCC1871</strain>
    </source>
</reference>
<feature type="region of interest" description="Disordered" evidence="4">
    <location>
        <begin position="132"/>
        <end position="152"/>
    </location>
</feature>
<feature type="compositionally biased region" description="Low complexity" evidence="4">
    <location>
        <begin position="214"/>
        <end position="227"/>
    </location>
</feature>
<dbReference type="SMART" id="SM00333">
    <property type="entry name" value="TUDOR"/>
    <property type="match status" value="3"/>
</dbReference>
<gene>
    <name evidence="6" type="ORF">CROS1456_LOCUS2038</name>
    <name evidence="7" type="ORF">CROS1456_LOCUS2039</name>
</gene>
<feature type="compositionally biased region" description="Basic and acidic residues" evidence="4">
    <location>
        <begin position="22"/>
        <end position="36"/>
    </location>
</feature>
<evidence type="ECO:0000256" key="4">
    <source>
        <dbReference type="SAM" id="MobiDB-lite"/>
    </source>
</evidence>
<sequence length="843" mass="93960">MVVQHEEEQQQQHKQVGLGRMKTRDRNKSVVHELLKKHQQPSQREAQAPSPSDSCRKRKAGENVAGSLALQQGIFGPEVVGRKIAVYWRKPGEWFKGKIHGYATKTRRHHVKYDDGDQADLDLERERFQFLTNPRPGSAPNRTYHGSPKGKDAVGRKVKVYWPAMGRWYVGKVKGYDTASGKHLIAYQDGEQHEVLLRNEAVRYPGLEGGKPTAAKGQKPQQRQQQPKGKRRKPAATNKGREQQHQSPPASARTLPRGKRVAADCRELREAAESKKRRQDTPTTSSAAECSNAETTTAEGTSSGALGEGASHSSDNESNDSLRGSVQCPKTPEYDELDGNNECGGQHRRRQHRGGARSDLPVELVEVAEAKPCNNNKMVDKVEIAKAKALKAKEIAARKAEEAAKALAAAEAAHKLEERSDKPQGKEAVGWRLRVWSPEEHKYFKGTVIGYNQGSGEHKLQFDDGRVDSVVLDRQRTKWVKKTIPPAEGPTLPPAAPLRGGRPSPQAPPKPKAPLADLSGKHVSVVRGQDRLLGKVVCFSQAKQKYLILYAEESKHEWSDLRRSNWRLAQEDEVRPCSFAPSGQDCVGWRLSVFWPDRERFYQGQCVAYDGALDRHLVRYDEKVIRDQQVWLDFGEVTVKWPARRNDQHQHLGKPKGSGLRKAGAPQGAVSRGEEGRPLEPECAAVAAAHPEVFSHCPETTAHVNQAKLDVLSNIHNAWGLLTPLEELTARNRAARAALHNLPVISVEDVWGVKVVVEEAERERKEELEREERRKRDQRAALASRLQVLEFMLEHSGHAEYVSTAAAARGETLADPQPLLSKEDIQPLEPTVSNVSLENLSFL</sequence>
<feature type="compositionally biased region" description="Polar residues" evidence="4">
    <location>
        <begin position="40"/>
        <end position="53"/>
    </location>
</feature>
<evidence type="ECO:0000313" key="6">
    <source>
        <dbReference type="EMBL" id="CAE0188967.1"/>
    </source>
</evidence>
<evidence type="ECO:0000313" key="7">
    <source>
        <dbReference type="EMBL" id="CAE0188968.1"/>
    </source>
</evidence>
<proteinExistence type="predicted"/>
<feature type="region of interest" description="Disordered" evidence="4">
    <location>
        <begin position="1"/>
        <end position="60"/>
    </location>
</feature>
<feature type="compositionally biased region" description="Basic and acidic residues" evidence="4">
    <location>
        <begin position="1"/>
        <end position="11"/>
    </location>
</feature>
<dbReference type="PANTHER" id="PTHR12663">
    <property type="entry name" value="ANDROGEN INDUCED INHIBITOR OF PROLIFERATION AS3 / PDS5-RELATED"/>
    <property type="match status" value="1"/>
</dbReference>
<dbReference type="EMBL" id="HBHZ01002617">
    <property type="protein sequence ID" value="CAE0188968.1"/>
    <property type="molecule type" value="Transcribed_RNA"/>
</dbReference>
<comment type="subcellular location">
    <subcellularLocation>
        <location evidence="1">Nucleus</location>
    </subcellularLocation>
</comment>
<feature type="compositionally biased region" description="Basic residues" evidence="4">
    <location>
        <begin position="346"/>
        <end position="355"/>
    </location>
</feature>
<dbReference type="SUPFAM" id="SSF63748">
    <property type="entry name" value="Tudor/PWWP/MBT"/>
    <property type="match status" value="2"/>
</dbReference>
<dbReference type="AlphaFoldDB" id="A0A7S3FQH5"/>
<dbReference type="CDD" id="cd20404">
    <property type="entry name" value="Tudor_Agenet_AtEML-like"/>
    <property type="match status" value="3"/>
</dbReference>